<reference evidence="2" key="1">
    <citation type="journal article" date="2020" name="Stud. Mycol.">
        <title>101 Dothideomycetes genomes: a test case for predicting lifestyles and emergence of pathogens.</title>
        <authorList>
            <person name="Haridas S."/>
            <person name="Albert R."/>
            <person name="Binder M."/>
            <person name="Bloem J."/>
            <person name="Labutti K."/>
            <person name="Salamov A."/>
            <person name="Andreopoulos B."/>
            <person name="Baker S."/>
            <person name="Barry K."/>
            <person name="Bills G."/>
            <person name="Bluhm B."/>
            <person name="Cannon C."/>
            <person name="Castanera R."/>
            <person name="Culley D."/>
            <person name="Daum C."/>
            <person name="Ezra D."/>
            <person name="Gonzalez J."/>
            <person name="Henrissat B."/>
            <person name="Kuo A."/>
            <person name="Liang C."/>
            <person name="Lipzen A."/>
            <person name="Lutzoni F."/>
            <person name="Magnuson J."/>
            <person name="Mondo S."/>
            <person name="Nolan M."/>
            <person name="Ohm R."/>
            <person name="Pangilinan J."/>
            <person name="Park H.-J."/>
            <person name="Ramirez L."/>
            <person name="Alfaro M."/>
            <person name="Sun H."/>
            <person name="Tritt A."/>
            <person name="Yoshinaga Y."/>
            <person name="Zwiers L.-H."/>
            <person name="Turgeon B."/>
            <person name="Goodwin S."/>
            <person name="Spatafora J."/>
            <person name="Crous P."/>
            <person name="Grigoriev I."/>
        </authorList>
    </citation>
    <scope>NUCLEOTIDE SEQUENCE</scope>
    <source>
        <strain evidence="2">CBS 473.64</strain>
    </source>
</reference>
<proteinExistence type="predicted"/>
<dbReference type="Proteomes" id="UP000799753">
    <property type="component" value="Unassembled WGS sequence"/>
</dbReference>
<gene>
    <name evidence="2" type="ORF">P280DRAFT_471460</name>
</gene>
<name>A0A6A6RUF1_9PLEO</name>
<dbReference type="EMBL" id="MU006790">
    <property type="protein sequence ID" value="KAF2638341.1"/>
    <property type="molecule type" value="Genomic_DNA"/>
</dbReference>
<accession>A0A6A6RUF1</accession>
<organism evidence="2 3">
    <name type="scientific">Massarina eburnea CBS 473.64</name>
    <dbReference type="NCBI Taxonomy" id="1395130"/>
    <lineage>
        <taxon>Eukaryota</taxon>
        <taxon>Fungi</taxon>
        <taxon>Dikarya</taxon>
        <taxon>Ascomycota</taxon>
        <taxon>Pezizomycotina</taxon>
        <taxon>Dothideomycetes</taxon>
        <taxon>Pleosporomycetidae</taxon>
        <taxon>Pleosporales</taxon>
        <taxon>Massarineae</taxon>
        <taxon>Massarinaceae</taxon>
        <taxon>Massarina</taxon>
    </lineage>
</organism>
<evidence type="ECO:0000256" key="1">
    <source>
        <dbReference type="SAM" id="MobiDB-lite"/>
    </source>
</evidence>
<dbReference type="AlphaFoldDB" id="A0A6A6RUF1"/>
<evidence type="ECO:0000313" key="3">
    <source>
        <dbReference type="Proteomes" id="UP000799753"/>
    </source>
</evidence>
<protein>
    <submittedName>
        <fullName evidence="2">Uncharacterized protein</fullName>
    </submittedName>
</protein>
<keyword evidence="3" id="KW-1185">Reference proteome</keyword>
<feature type="region of interest" description="Disordered" evidence="1">
    <location>
        <begin position="109"/>
        <end position="130"/>
    </location>
</feature>
<sequence length="198" mass="22431">MTPRTDISPTPATIMLNIVINNQLCARKRVLHMNPSALSWEVESWLRTSPLATRQYSSTPTPIHWFNLQPLLRSTRRILMFLTLVSDRRWRGMLIFFSINNDHASAASSRKAGSSQSNCPLPACSQENSMSSSPRSLSFAFSPNARSPLPGCTSRPAIYVHVDHFQNLHDSSHAHRHLHTFDTYQGRLALFPTTQNYQ</sequence>
<evidence type="ECO:0000313" key="2">
    <source>
        <dbReference type="EMBL" id="KAF2638341.1"/>
    </source>
</evidence>